<keyword evidence="5" id="KW-1185">Reference proteome</keyword>
<dbReference type="Pfam" id="PF02738">
    <property type="entry name" value="MoCoBD_1"/>
    <property type="match status" value="1"/>
</dbReference>
<comment type="caution">
    <text evidence="4">The sequence shown here is derived from an EMBL/GenBank/DDBJ whole genome shotgun (WGS) entry which is preliminary data.</text>
</comment>
<proteinExistence type="predicted"/>
<evidence type="ECO:0000313" key="4">
    <source>
        <dbReference type="EMBL" id="GHO60613.1"/>
    </source>
</evidence>
<dbReference type="EMBL" id="BNJG01000006">
    <property type="protein sequence ID" value="GHO60613.1"/>
    <property type="molecule type" value="Genomic_DNA"/>
</dbReference>
<dbReference type="InterPro" id="IPR000674">
    <property type="entry name" value="Ald_Oxase/Xan_DH_a/b"/>
</dbReference>
<evidence type="ECO:0000256" key="1">
    <source>
        <dbReference type="ARBA" id="ARBA00022505"/>
    </source>
</evidence>
<accession>A0ABQ3V6N4</accession>
<dbReference type="InterPro" id="IPR046867">
    <property type="entry name" value="AldOxase/xan_DH_MoCoBD2"/>
</dbReference>
<keyword evidence="1" id="KW-0500">Molybdenum</keyword>
<protein>
    <submittedName>
        <fullName evidence="4">Aldehyde dehydrogenase</fullName>
    </submittedName>
</protein>
<name>A0ABQ3V6N4_9CHLR</name>
<dbReference type="SMART" id="SM01008">
    <property type="entry name" value="Ald_Xan_dh_C"/>
    <property type="match status" value="1"/>
</dbReference>
<dbReference type="Gene3D" id="3.30.365.10">
    <property type="entry name" value="Aldehyde oxidase/xanthine dehydrogenase, molybdopterin binding domain"/>
    <property type="match status" value="4"/>
</dbReference>
<dbReference type="RefSeq" id="WP_201376688.1">
    <property type="nucleotide sequence ID" value="NZ_BNJG01000006.1"/>
</dbReference>
<dbReference type="InterPro" id="IPR016208">
    <property type="entry name" value="Ald_Oxase/xanthine_DH-like"/>
</dbReference>
<dbReference type="InterPro" id="IPR036856">
    <property type="entry name" value="Ald_Oxase/Xan_DH_a/b_sf"/>
</dbReference>
<dbReference type="Gene3D" id="3.90.1170.50">
    <property type="entry name" value="Aldehyde oxidase/xanthine dehydrogenase, a/b hammerhead"/>
    <property type="match status" value="1"/>
</dbReference>
<evidence type="ECO:0000313" key="5">
    <source>
        <dbReference type="Proteomes" id="UP000654345"/>
    </source>
</evidence>
<gene>
    <name evidence="4" type="ORF">KSB_90880</name>
</gene>
<evidence type="ECO:0000256" key="2">
    <source>
        <dbReference type="ARBA" id="ARBA00023002"/>
    </source>
</evidence>
<reference evidence="4 5" key="1">
    <citation type="journal article" date="2021" name="Int. J. Syst. Evol. Microbiol.">
        <title>Reticulibacter mediterranei gen. nov., sp. nov., within the new family Reticulibacteraceae fam. nov., and Ktedonospora formicarum gen. nov., sp. nov., Ktedonobacter robiniae sp. nov., Dictyobacter formicarum sp. nov. and Dictyobacter arantiisoli sp. nov., belonging to the class Ktedonobacteria.</title>
        <authorList>
            <person name="Yabe S."/>
            <person name="Zheng Y."/>
            <person name="Wang C.M."/>
            <person name="Sakai Y."/>
            <person name="Abe K."/>
            <person name="Yokota A."/>
            <person name="Donadio S."/>
            <person name="Cavaletti L."/>
            <person name="Monciardini P."/>
        </authorList>
    </citation>
    <scope>NUCLEOTIDE SEQUENCE [LARGE SCALE GENOMIC DNA]</scope>
    <source>
        <strain evidence="4 5">SOSP1-30</strain>
    </source>
</reference>
<dbReference type="SUPFAM" id="SSF54665">
    <property type="entry name" value="CO dehydrogenase molybdoprotein N-domain-like"/>
    <property type="match status" value="1"/>
</dbReference>
<dbReference type="PANTHER" id="PTHR11908">
    <property type="entry name" value="XANTHINE DEHYDROGENASE"/>
    <property type="match status" value="1"/>
</dbReference>
<dbReference type="Proteomes" id="UP000654345">
    <property type="component" value="Unassembled WGS sequence"/>
</dbReference>
<dbReference type="InterPro" id="IPR008274">
    <property type="entry name" value="AldOxase/xan_DH_MoCoBD1"/>
</dbReference>
<dbReference type="InterPro" id="IPR037165">
    <property type="entry name" value="AldOxase/xan_DH_Mopterin-bd_sf"/>
</dbReference>
<dbReference type="Pfam" id="PF20256">
    <property type="entry name" value="MoCoBD_2"/>
    <property type="match status" value="1"/>
</dbReference>
<keyword evidence="2" id="KW-0560">Oxidoreductase</keyword>
<dbReference type="PANTHER" id="PTHR11908:SF132">
    <property type="entry name" value="ALDEHYDE OXIDASE 1-RELATED"/>
    <property type="match status" value="1"/>
</dbReference>
<dbReference type="Pfam" id="PF01315">
    <property type="entry name" value="Ald_Xan_dh_C"/>
    <property type="match status" value="1"/>
</dbReference>
<sequence length="791" mass="85880">MQKPFQPFHAGRRREDYTALTGNAHYVDDLRSPVGRPPALHMLVVRSPYAHARIVRIHLDEARSLIGVVGVFTGAELVGALPTLPTGPMPGVFDPGRHPLAVERARYVGDPVAVILAETLPIAEDARDLIDVEYEVLPAVVDLEQAMEAEAPLLYEDLGSNVAFVHHLRGGESEAAFARADHVLRLRLENQRLAPSSLESRACMFDFDPDSGQLSAWVSSQAIFRVRETLAMFLGLDIGKILVHNAEVGGAFGAKNVFLGEEVVAAYLAMTHKRPVKWIEQRDENLQAQSQGRGQIHDIEAAFQTDGILLGLKLRSLADLGAFLVATTTMVPTRVPLMLCGPYRVQAIESEVIGVFTNKATTAPYRGAGRPEATYIVERVMDRIAHELDIDPAEVRRRNFIAPQDFPYRTVTGVVYDSGNYQATLERVLELGDYPGWRARQRASRASAHSRLLGIGLASFIELSGDSVTPPAHMPREAATVRIRRNGTILVQCGVAHNGQGHFTTLAHIAATVFQLPDEQVEVRMNNSSLPGYSVGTFGSRITQVTGSAVLLAAEAVRDKALHYAACLLEVSTADMVLEQGRISVRGTPTRAIPLGDLARQVEEQPELIEREVANPANGTPIEGLAAWREYSPAGAAYASGAHLAVVEIDPDTGEIQILNYVAVDDCGRILQHELAEAQVHGSLAQGIGQALYEEVVYDEDGQLLSGTLMNYALPLAHMLPAFITDFVETPSPFNPLGAKGVAESGCIGAPPAIVNAVLDALFPLGITTIDMPLTPEKIWALLHIRRQRDV</sequence>
<dbReference type="SUPFAM" id="SSF56003">
    <property type="entry name" value="Molybdenum cofactor-binding domain"/>
    <property type="match status" value="1"/>
</dbReference>
<feature type="domain" description="Aldehyde oxidase/xanthine dehydrogenase a/b hammerhead" evidence="3">
    <location>
        <begin position="21"/>
        <end position="138"/>
    </location>
</feature>
<evidence type="ECO:0000259" key="3">
    <source>
        <dbReference type="SMART" id="SM01008"/>
    </source>
</evidence>
<organism evidence="4 5">
    <name type="scientific">Ktedonobacter robiniae</name>
    <dbReference type="NCBI Taxonomy" id="2778365"/>
    <lineage>
        <taxon>Bacteria</taxon>
        <taxon>Bacillati</taxon>
        <taxon>Chloroflexota</taxon>
        <taxon>Ktedonobacteria</taxon>
        <taxon>Ktedonobacterales</taxon>
        <taxon>Ktedonobacteraceae</taxon>
        <taxon>Ktedonobacter</taxon>
    </lineage>
</organism>